<dbReference type="Pfam" id="PF00924">
    <property type="entry name" value="MS_channel_2nd"/>
    <property type="match status" value="1"/>
</dbReference>
<dbReference type="InterPro" id="IPR023408">
    <property type="entry name" value="MscS_beta-dom_sf"/>
</dbReference>
<comment type="subcellular location">
    <subcellularLocation>
        <location evidence="1">Membrane</location>
    </subcellularLocation>
</comment>
<reference evidence="6" key="1">
    <citation type="submission" date="2023-06" db="EMBL/GenBank/DDBJ databases">
        <title>Survivors Of The Sea: Transcriptome response of Skeletonema marinoi to long-term dormancy.</title>
        <authorList>
            <person name="Pinder M.I.M."/>
            <person name="Kourtchenko O."/>
            <person name="Robertson E.K."/>
            <person name="Larsson T."/>
            <person name="Maumus F."/>
            <person name="Osuna-Cruz C.M."/>
            <person name="Vancaester E."/>
            <person name="Stenow R."/>
            <person name="Vandepoele K."/>
            <person name="Ploug H."/>
            <person name="Bruchert V."/>
            <person name="Godhe A."/>
            <person name="Topel M."/>
        </authorList>
    </citation>
    <scope>NUCLEOTIDE SEQUENCE</scope>
    <source>
        <strain evidence="6">R05AC</strain>
    </source>
</reference>
<keyword evidence="4" id="KW-0472">Membrane</keyword>
<accession>A0AAD9DE39</accession>
<evidence type="ECO:0000256" key="3">
    <source>
        <dbReference type="ARBA" id="ARBA00022989"/>
    </source>
</evidence>
<sequence length="445" mass="48868">MTLTSMLIDLRMRGGTSVYEGISTQKTRVTHLCNDPKDHDDRIFLNHLPGVGYATMQVIPLLLIAIVQAVSAFQYPCSNYVGHHHHHDVGRRHTTLQSIEDPTLIEELSISGTIGLLANSIVERTGMANDLVKDEPTMNDSSESTSSLLLYGIADSIDDTAWVYFFLTLVAAIDTQFDIHYVDSDILKAAIPTIANIIKYQAYTALATNFRKKLGRTRIYDQFIDFILTFCTCGVILSELQLDDNIGMGFQSLFAISGASAVFFSLVSKDLAEHIVGGLAVQVWDAFSVGETITLGNGLSGKVVSIGLVETEIESSNDVITKIPNSKIVNERVSNISRATKSQVVQTLRFSYGDIKLVPKVLADIQEEIEASCPKLDHGTAMLKSYEADHIQTEVNYHFDIPPANVVEYGSNREQVLLAIGRAIDKNNVTFAIPAINYVNTESAS</sequence>
<dbReference type="EMBL" id="JATAAI010000008">
    <property type="protein sequence ID" value="KAK1743922.1"/>
    <property type="molecule type" value="Genomic_DNA"/>
</dbReference>
<dbReference type="Proteomes" id="UP001224775">
    <property type="component" value="Unassembled WGS sequence"/>
</dbReference>
<keyword evidence="7" id="KW-1185">Reference proteome</keyword>
<keyword evidence="2" id="KW-0812">Transmembrane</keyword>
<dbReference type="InterPro" id="IPR006685">
    <property type="entry name" value="MscS_channel_2nd"/>
</dbReference>
<dbReference type="Gene3D" id="2.30.30.60">
    <property type="match status" value="1"/>
</dbReference>
<gene>
    <name evidence="6" type="ORF">QTG54_005519</name>
</gene>
<dbReference type="AlphaFoldDB" id="A0AAD9DE39"/>
<protein>
    <submittedName>
        <fullName evidence="6">Mechanosensitive ion channel family protein</fullName>
    </submittedName>
</protein>
<dbReference type="InterPro" id="IPR010920">
    <property type="entry name" value="LSM_dom_sf"/>
</dbReference>
<proteinExistence type="predicted"/>
<dbReference type="GO" id="GO:0055085">
    <property type="term" value="P:transmembrane transport"/>
    <property type="evidence" value="ECO:0007669"/>
    <property type="project" value="InterPro"/>
</dbReference>
<feature type="domain" description="Mechanosensitive ion channel MscS" evidence="5">
    <location>
        <begin position="271"/>
        <end position="338"/>
    </location>
</feature>
<keyword evidence="3" id="KW-1133">Transmembrane helix</keyword>
<evidence type="ECO:0000313" key="6">
    <source>
        <dbReference type="EMBL" id="KAK1743922.1"/>
    </source>
</evidence>
<evidence type="ECO:0000256" key="1">
    <source>
        <dbReference type="ARBA" id="ARBA00004370"/>
    </source>
</evidence>
<dbReference type="GO" id="GO:0016020">
    <property type="term" value="C:membrane"/>
    <property type="evidence" value="ECO:0007669"/>
    <property type="project" value="UniProtKB-SubCell"/>
</dbReference>
<comment type="caution">
    <text evidence="6">The sequence shown here is derived from an EMBL/GenBank/DDBJ whole genome shotgun (WGS) entry which is preliminary data.</text>
</comment>
<evidence type="ECO:0000259" key="5">
    <source>
        <dbReference type="Pfam" id="PF00924"/>
    </source>
</evidence>
<dbReference type="PANTHER" id="PTHR30566:SF5">
    <property type="entry name" value="MECHANOSENSITIVE ION CHANNEL PROTEIN 1, MITOCHONDRIAL-RELATED"/>
    <property type="match status" value="1"/>
</dbReference>
<organism evidence="6 7">
    <name type="scientific">Skeletonema marinoi</name>
    <dbReference type="NCBI Taxonomy" id="267567"/>
    <lineage>
        <taxon>Eukaryota</taxon>
        <taxon>Sar</taxon>
        <taxon>Stramenopiles</taxon>
        <taxon>Ochrophyta</taxon>
        <taxon>Bacillariophyta</taxon>
        <taxon>Coscinodiscophyceae</taxon>
        <taxon>Thalassiosirophycidae</taxon>
        <taxon>Thalassiosirales</taxon>
        <taxon>Skeletonemataceae</taxon>
        <taxon>Skeletonema</taxon>
        <taxon>Skeletonema marinoi-dohrnii complex</taxon>
    </lineage>
</organism>
<evidence type="ECO:0000256" key="4">
    <source>
        <dbReference type="ARBA" id="ARBA00023136"/>
    </source>
</evidence>
<evidence type="ECO:0000313" key="7">
    <source>
        <dbReference type="Proteomes" id="UP001224775"/>
    </source>
</evidence>
<dbReference type="SUPFAM" id="SSF50182">
    <property type="entry name" value="Sm-like ribonucleoproteins"/>
    <property type="match status" value="1"/>
</dbReference>
<evidence type="ECO:0000256" key="2">
    <source>
        <dbReference type="ARBA" id="ARBA00022692"/>
    </source>
</evidence>
<name>A0AAD9DE39_9STRA</name>
<dbReference type="PANTHER" id="PTHR30566">
    <property type="entry name" value="YNAI-RELATED MECHANOSENSITIVE ION CHANNEL"/>
    <property type="match status" value="1"/>
</dbReference>